<feature type="transmembrane region" description="Helical" evidence="5">
    <location>
        <begin position="98"/>
        <end position="121"/>
    </location>
</feature>
<dbReference type="Gene3D" id="1.20.1250.20">
    <property type="entry name" value="MFS general substrate transporter like domains"/>
    <property type="match status" value="2"/>
</dbReference>
<dbReference type="PANTHER" id="PTHR42718:SF35">
    <property type="entry name" value="BLL0718 PROTEIN"/>
    <property type="match status" value="1"/>
</dbReference>
<feature type="transmembrane region" description="Helical" evidence="5">
    <location>
        <begin position="174"/>
        <end position="194"/>
    </location>
</feature>
<evidence type="ECO:0000313" key="8">
    <source>
        <dbReference type="Proteomes" id="UP000256709"/>
    </source>
</evidence>
<dbReference type="GO" id="GO:0005886">
    <property type="term" value="C:plasma membrane"/>
    <property type="evidence" value="ECO:0007669"/>
    <property type="project" value="UniProtKB-SubCell"/>
</dbReference>
<dbReference type="PROSITE" id="PS50850">
    <property type="entry name" value="MFS"/>
    <property type="match status" value="1"/>
</dbReference>
<keyword evidence="4 5" id="KW-0472">Membrane</keyword>
<feature type="transmembrane region" description="Helical" evidence="5">
    <location>
        <begin position="51"/>
        <end position="78"/>
    </location>
</feature>
<accession>A0A3E0VAS2</accession>
<evidence type="ECO:0000256" key="2">
    <source>
        <dbReference type="ARBA" id="ARBA00022692"/>
    </source>
</evidence>
<dbReference type="AlphaFoldDB" id="A0A3E0VAS2"/>
<feature type="transmembrane region" description="Helical" evidence="5">
    <location>
        <begin position="403"/>
        <end position="423"/>
    </location>
</feature>
<feature type="domain" description="Major facilitator superfamily (MFS) profile" evidence="6">
    <location>
        <begin position="1"/>
        <end position="426"/>
    </location>
</feature>
<comment type="subcellular location">
    <subcellularLocation>
        <location evidence="1">Cell membrane</location>
        <topology evidence="1">Multi-pass membrane protein</topology>
    </subcellularLocation>
</comment>
<gene>
    <name evidence="7" type="ORF">B7R21_18900</name>
</gene>
<keyword evidence="3 5" id="KW-1133">Transmembrane helix</keyword>
<dbReference type="OrthoDB" id="3717319at2"/>
<feature type="transmembrane region" description="Helical" evidence="5">
    <location>
        <begin position="277"/>
        <end position="295"/>
    </location>
</feature>
<feature type="transmembrane region" description="Helical" evidence="5">
    <location>
        <begin position="239"/>
        <end position="265"/>
    </location>
</feature>
<evidence type="ECO:0000256" key="5">
    <source>
        <dbReference type="SAM" id="Phobius"/>
    </source>
</evidence>
<evidence type="ECO:0000256" key="1">
    <source>
        <dbReference type="ARBA" id="ARBA00004651"/>
    </source>
</evidence>
<proteinExistence type="predicted"/>
<feature type="transmembrane region" description="Helical" evidence="5">
    <location>
        <begin position="20"/>
        <end position="39"/>
    </location>
</feature>
<feature type="transmembrane region" description="Helical" evidence="5">
    <location>
        <begin position="201"/>
        <end position="219"/>
    </location>
</feature>
<dbReference type="InterPro" id="IPR011701">
    <property type="entry name" value="MFS"/>
</dbReference>
<dbReference type="Proteomes" id="UP000256709">
    <property type="component" value="Unassembled WGS sequence"/>
</dbReference>
<name>A0A3E0VAS2_9MICO</name>
<dbReference type="EMBL" id="NBXA01000053">
    <property type="protein sequence ID" value="RFA06725.1"/>
    <property type="molecule type" value="Genomic_DNA"/>
</dbReference>
<dbReference type="Pfam" id="PF07690">
    <property type="entry name" value="MFS_1"/>
    <property type="match status" value="1"/>
</dbReference>
<evidence type="ECO:0000256" key="3">
    <source>
        <dbReference type="ARBA" id="ARBA00022989"/>
    </source>
</evidence>
<evidence type="ECO:0000259" key="6">
    <source>
        <dbReference type="PROSITE" id="PS50850"/>
    </source>
</evidence>
<sequence>MVAPVLPAIAAELGAPSGATAGSQALFFLASGVSSLVAVRLSDYRSRRSVFLAVVLVSAVGSLVVAVAPSVTLLLLGRTLEGVSGAVFPLTYLVLRETLTPLVFGSTVGLISAFGGGLFGLDGLAGGAIRDRFGYRPVFAVVAGVGIIALILLWRVLPHATIPRSLRVERFDSLGAVIVSAAIILLNSGLFVLTTATWPPLFGVILLLCTPLLLVLYAQHAQSASTPLVVVRLLTSRSIWPFLITTLAGIAGAFATTSYLVVLLAQDLRGGYGLNSFDTALFFLIPPAVLALALAPVSGRLAPRLGWILLLRVGLMGSAIALAAAALAPNMTLRILAICGLGVCFSGVVLPMINGLSVLLSPVSAPGLLPALNGVSVGVGGSLGVALVAPLTAQGSTEGYSEAFWVCAGLLVAAFVASAALSMNPPALVPARGVYDSQRGSVK</sequence>
<feature type="transmembrane region" description="Helical" evidence="5">
    <location>
        <begin position="371"/>
        <end position="391"/>
    </location>
</feature>
<comment type="caution">
    <text evidence="7">The sequence shown here is derived from an EMBL/GenBank/DDBJ whole genome shotgun (WGS) entry which is preliminary data.</text>
</comment>
<evidence type="ECO:0000313" key="7">
    <source>
        <dbReference type="EMBL" id="RFA06725.1"/>
    </source>
</evidence>
<keyword evidence="2 5" id="KW-0812">Transmembrane</keyword>
<dbReference type="PANTHER" id="PTHR42718">
    <property type="entry name" value="MAJOR FACILITATOR SUPERFAMILY MULTIDRUG TRANSPORTER MFSC"/>
    <property type="match status" value="1"/>
</dbReference>
<dbReference type="InterPro" id="IPR036259">
    <property type="entry name" value="MFS_trans_sf"/>
</dbReference>
<reference evidence="7 8" key="1">
    <citation type="submission" date="2017-04" db="EMBL/GenBank/DDBJ databases">
        <title>Comparative genome analysis of Subtercola boreus.</title>
        <authorList>
            <person name="Cho Y.-J."/>
            <person name="Cho A."/>
            <person name="Kim O.-S."/>
            <person name="Lee J.-I."/>
        </authorList>
    </citation>
    <scope>NUCLEOTIDE SEQUENCE [LARGE SCALE GENOMIC DNA]</scope>
    <source>
        <strain evidence="7 8">P27444</strain>
    </source>
</reference>
<evidence type="ECO:0000256" key="4">
    <source>
        <dbReference type="ARBA" id="ARBA00023136"/>
    </source>
</evidence>
<dbReference type="InterPro" id="IPR020846">
    <property type="entry name" value="MFS_dom"/>
</dbReference>
<feature type="transmembrane region" description="Helical" evidence="5">
    <location>
        <begin position="307"/>
        <end position="328"/>
    </location>
</feature>
<feature type="transmembrane region" description="Helical" evidence="5">
    <location>
        <begin position="335"/>
        <end position="359"/>
    </location>
</feature>
<protein>
    <recommendedName>
        <fullName evidence="6">Major facilitator superfamily (MFS) profile domain-containing protein</fullName>
    </recommendedName>
</protein>
<dbReference type="GO" id="GO:0022857">
    <property type="term" value="F:transmembrane transporter activity"/>
    <property type="evidence" value="ECO:0007669"/>
    <property type="project" value="InterPro"/>
</dbReference>
<dbReference type="SUPFAM" id="SSF103473">
    <property type="entry name" value="MFS general substrate transporter"/>
    <property type="match status" value="1"/>
</dbReference>
<feature type="transmembrane region" description="Helical" evidence="5">
    <location>
        <begin position="133"/>
        <end position="154"/>
    </location>
</feature>
<organism evidence="7 8">
    <name type="scientific">Subtercola boreus</name>
    <dbReference type="NCBI Taxonomy" id="120213"/>
    <lineage>
        <taxon>Bacteria</taxon>
        <taxon>Bacillati</taxon>
        <taxon>Actinomycetota</taxon>
        <taxon>Actinomycetes</taxon>
        <taxon>Micrococcales</taxon>
        <taxon>Microbacteriaceae</taxon>
        <taxon>Subtercola</taxon>
    </lineage>
</organism>